<dbReference type="EMBL" id="CAJVRC010000863">
    <property type="protein sequence ID" value="CAG8899027.1"/>
    <property type="molecule type" value="Genomic_DNA"/>
</dbReference>
<evidence type="ECO:0000256" key="3">
    <source>
        <dbReference type="PROSITE-ProRule" id="PRU00023"/>
    </source>
</evidence>
<dbReference type="PANTHER" id="PTHR24141">
    <property type="entry name" value="2-5A-DEPENDENT RIBONUCLEASE"/>
    <property type="match status" value="1"/>
</dbReference>
<evidence type="ECO:0000313" key="5">
    <source>
        <dbReference type="EMBL" id="CAG8899027.1"/>
    </source>
</evidence>
<dbReference type="PROSITE" id="PS50297">
    <property type="entry name" value="ANK_REP_REGION"/>
    <property type="match status" value="3"/>
</dbReference>
<keyword evidence="4" id="KW-0472">Membrane</keyword>
<keyword evidence="4" id="KW-0812">Transmembrane</keyword>
<feature type="repeat" description="ANK" evidence="3">
    <location>
        <begin position="998"/>
        <end position="1030"/>
    </location>
</feature>
<protein>
    <submittedName>
        <fullName evidence="5">Uncharacterized protein</fullName>
    </submittedName>
</protein>
<dbReference type="PANTHER" id="PTHR24141:SF1">
    <property type="entry name" value="2-5A-DEPENDENT RIBONUCLEASE"/>
    <property type="match status" value="1"/>
</dbReference>
<evidence type="ECO:0000256" key="1">
    <source>
        <dbReference type="ARBA" id="ARBA00022737"/>
    </source>
</evidence>
<comment type="caution">
    <text evidence="5">The sequence shown here is derived from an EMBL/GenBank/DDBJ whole genome shotgun (WGS) entry which is preliminary data.</text>
</comment>
<gene>
    <name evidence="5" type="ORF">PEGY_LOCUS5553</name>
</gene>
<dbReference type="PRINTS" id="PR01415">
    <property type="entry name" value="ANKYRIN"/>
</dbReference>
<evidence type="ECO:0000256" key="2">
    <source>
        <dbReference type="ARBA" id="ARBA00023043"/>
    </source>
</evidence>
<dbReference type="Proteomes" id="UP001154252">
    <property type="component" value="Unassembled WGS sequence"/>
</dbReference>
<accession>A0A9W4KAK8</accession>
<feature type="transmembrane region" description="Helical" evidence="4">
    <location>
        <begin position="212"/>
        <end position="235"/>
    </location>
</feature>
<dbReference type="GO" id="GO:0003723">
    <property type="term" value="F:RNA binding"/>
    <property type="evidence" value="ECO:0007669"/>
    <property type="project" value="TreeGrafter"/>
</dbReference>
<dbReference type="Gene3D" id="1.25.40.20">
    <property type="entry name" value="Ankyrin repeat-containing domain"/>
    <property type="match status" value="1"/>
</dbReference>
<dbReference type="PROSITE" id="PS50088">
    <property type="entry name" value="ANK_REPEAT"/>
    <property type="match status" value="3"/>
</dbReference>
<evidence type="ECO:0000313" key="6">
    <source>
        <dbReference type="Proteomes" id="UP001154252"/>
    </source>
</evidence>
<keyword evidence="2 3" id="KW-0040">ANK repeat</keyword>
<dbReference type="InterPro" id="IPR036770">
    <property type="entry name" value="Ankyrin_rpt-contain_sf"/>
</dbReference>
<feature type="transmembrane region" description="Helical" evidence="4">
    <location>
        <begin position="301"/>
        <end position="320"/>
    </location>
</feature>
<feature type="repeat" description="ANK" evidence="3">
    <location>
        <begin position="1031"/>
        <end position="1063"/>
    </location>
</feature>
<proteinExistence type="predicted"/>
<dbReference type="GO" id="GO:0004540">
    <property type="term" value="F:RNA nuclease activity"/>
    <property type="evidence" value="ECO:0007669"/>
    <property type="project" value="TreeGrafter"/>
</dbReference>
<keyword evidence="1" id="KW-0677">Repeat</keyword>
<name>A0A9W4KAK8_9EURO</name>
<reference evidence="5" key="1">
    <citation type="submission" date="2021-07" db="EMBL/GenBank/DDBJ databases">
        <authorList>
            <person name="Branca A.L. A."/>
        </authorList>
    </citation>
    <scope>NUCLEOTIDE SEQUENCE</scope>
</reference>
<dbReference type="Pfam" id="PF12796">
    <property type="entry name" value="Ank_2"/>
    <property type="match status" value="2"/>
</dbReference>
<dbReference type="OrthoDB" id="7464126at2759"/>
<feature type="repeat" description="ANK" evidence="3">
    <location>
        <begin position="1064"/>
        <end position="1097"/>
    </location>
</feature>
<dbReference type="SUPFAM" id="SSF48403">
    <property type="entry name" value="Ankyrin repeat"/>
    <property type="match status" value="1"/>
</dbReference>
<dbReference type="InterPro" id="IPR002110">
    <property type="entry name" value="Ankyrin_rpt"/>
</dbReference>
<keyword evidence="4" id="KW-1133">Transmembrane helix</keyword>
<dbReference type="GO" id="GO:0006396">
    <property type="term" value="P:RNA processing"/>
    <property type="evidence" value="ECO:0007669"/>
    <property type="project" value="TreeGrafter"/>
</dbReference>
<feature type="transmembrane region" description="Helical" evidence="4">
    <location>
        <begin position="39"/>
        <end position="60"/>
    </location>
</feature>
<sequence>MRFGVDVLIFRPKAPLITLFGERLTKQFLSESISTLDNVIFALSPLGVLTAVVSVIRICGSSSLRAFVGRAQEGPAEAESELLPCVSESTAELFNDGGITRVFGRPKIVEIVAWEDVDHKTGEKATKIGTLKDALEEKAWSCNSKVPPSELPELDIPNLSLNKGIKRRDQFWFHCAAILGGVLQTGTIMYATLTVFVYPQHFKKDDKAVASYAFPLYLIGTTLLFFGMFFCAFIMERSSKEFYLKAERPSKIYWLQPGNQDVGDQVFNAFLAVNEGPESSMTKKLRYIKSIRDRRFDRKYLEIYSTLASTILGFVFQFIGLRGLHASVILAQLGSTLLMSIIRTCLRTERMAPDENKMKDDRDLMGHKQQELDFFAFYLEKVEYFNMVSLPDRPATMPSPSFIPHIEAPLARQLIRTRTQLANLTSNSNQSSNATWDDMPIRRMAHNLAQTIESTMDLISGWGVDLGKTFEFRLGFECRCASPGSVTQSPGTYSIGLMRCGDALRWKMEVSEMEAILGLWTWSLYKSSEDCRFSRLFRLVGLSEEEASKEETYLYFHKWIFRQTEARLISSDLIDDSRRLFGFEPKEGLPLGDLLVVRTENEVEAMAAQDIFIQFLKEVCLSVKELGGEVDVVSGIQNSLLGSCTRIDELVFCFEAHSLGSREDALLCIVPVLRDRNLLPDLAADCPKVRARREQLIRQGKWQNVFALLRWLCQRSEGSQFQRSVYELGCLCRRALLNNSETVRKEGFAQLCKLLNSDIREEFLQAQKISLPSDLTVSQDRMDWWRSFSSQLGWTAWCISTKVPGMSFMQPALKSLNAPESLPGLVGTGQDLEATQAGIRAMQDWLTLRDFDNTGFKRSGEDEDDQWCFDWAIENKYHGLLYFLFLKWVELSEDIPVLIAVAYYLAANKHSHFAMQILLRQGTDIDSPDVQGCPALFNQAAVGNVEGVVMLLDNGADPNGSNKASHARPLIAAVYGGHIMTTASLLQYGANANILDQHGMTALWWAMASGHFDIVELLLSSGAGTESVGSDGLTPLLWAATGENLAALELLIKHGANINAQDTTGRTALMRAVSRDRSLPVLRLLLDEGADVHMEEEKGRTALDMAKEKNFHEAIPILEGAISS</sequence>
<dbReference type="AlphaFoldDB" id="A0A9W4KAK8"/>
<dbReference type="SMART" id="SM00248">
    <property type="entry name" value="ANK"/>
    <property type="match status" value="6"/>
</dbReference>
<organism evidence="5 6">
    <name type="scientific">Penicillium egyptiacum</name>
    <dbReference type="NCBI Taxonomy" id="1303716"/>
    <lineage>
        <taxon>Eukaryota</taxon>
        <taxon>Fungi</taxon>
        <taxon>Dikarya</taxon>
        <taxon>Ascomycota</taxon>
        <taxon>Pezizomycotina</taxon>
        <taxon>Eurotiomycetes</taxon>
        <taxon>Eurotiomycetidae</taxon>
        <taxon>Eurotiales</taxon>
        <taxon>Aspergillaceae</taxon>
        <taxon>Penicillium</taxon>
    </lineage>
</organism>
<feature type="transmembrane region" description="Helical" evidence="4">
    <location>
        <begin position="171"/>
        <end position="192"/>
    </location>
</feature>
<keyword evidence="6" id="KW-1185">Reference proteome</keyword>
<evidence type="ECO:0000256" key="4">
    <source>
        <dbReference type="SAM" id="Phobius"/>
    </source>
</evidence>